<dbReference type="InterPro" id="IPR036390">
    <property type="entry name" value="WH_DNA-bd_sf"/>
</dbReference>
<dbReference type="InterPro" id="IPR036388">
    <property type="entry name" value="WH-like_DNA-bd_sf"/>
</dbReference>
<dbReference type="PRINTS" id="PR00039">
    <property type="entry name" value="HTHLYSR"/>
</dbReference>
<dbReference type="InterPro" id="IPR005119">
    <property type="entry name" value="LysR_subst-bd"/>
</dbReference>
<dbReference type="SUPFAM" id="SSF53850">
    <property type="entry name" value="Periplasmic binding protein-like II"/>
    <property type="match status" value="1"/>
</dbReference>
<dbReference type="Gene3D" id="3.40.190.10">
    <property type="entry name" value="Periplasmic binding protein-like II"/>
    <property type="match status" value="2"/>
</dbReference>
<keyword evidence="2" id="KW-0805">Transcription regulation</keyword>
<dbReference type="GO" id="GO:0003677">
    <property type="term" value="F:DNA binding"/>
    <property type="evidence" value="ECO:0007669"/>
    <property type="project" value="UniProtKB-KW"/>
</dbReference>
<evidence type="ECO:0000313" key="6">
    <source>
        <dbReference type="EMBL" id="SEK11094.1"/>
    </source>
</evidence>
<evidence type="ECO:0000256" key="3">
    <source>
        <dbReference type="ARBA" id="ARBA00023125"/>
    </source>
</evidence>
<comment type="similarity">
    <text evidence="1">Belongs to the LysR transcriptional regulatory family.</text>
</comment>
<evidence type="ECO:0000256" key="4">
    <source>
        <dbReference type="ARBA" id="ARBA00023163"/>
    </source>
</evidence>
<evidence type="ECO:0000256" key="1">
    <source>
        <dbReference type="ARBA" id="ARBA00009437"/>
    </source>
</evidence>
<keyword evidence="4" id="KW-0804">Transcription</keyword>
<dbReference type="Gene3D" id="1.10.10.10">
    <property type="entry name" value="Winged helix-like DNA-binding domain superfamily/Winged helix DNA-binding domain"/>
    <property type="match status" value="1"/>
</dbReference>
<sequence length="295" mass="32710">MDKQLRAFLAIARSGTTTAAAKELNVAQSAVTKRISNLEHELGTALFFREYRGMSLTEAGKLLMVRATRIEREYRDGKDEISAIASAGLSNLRIGAGPVFYLNWAAPLIGMLKQTYPGLTIDLRTMDNEEPASQLMSGDIDVYLGMIPEDKIDESISTSVVLQIEHGIVMRADDPNSQRENVDPGRLKHYDWVSFVADPVTERSIETYTLPKGSKSSLITIRTTSFTTGIQLVKSGSFIMSAPLQLERFVKKDGLVIRPVEKGMPRRDAGVYARKSSLGFGAVKTVRRFFDEVRV</sequence>
<protein>
    <submittedName>
        <fullName evidence="6">DNA-binding transcriptional regulator, LysR family</fullName>
    </submittedName>
</protein>
<dbReference type="PROSITE" id="PS50931">
    <property type="entry name" value="HTH_LYSR"/>
    <property type="match status" value="1"/>
</dbReference>
<name>A0A975ZR39_9RHOB</name>
<dbReference type="Proteomes" id="UP000182932">
    <property type="component" value="Unassembled WGS sequence"/>
</dbReference>
<dbReference type="SUPFAM" id="SSF46785">
    <property type="entry name" value="Winged helix' DNA-binding domain"/>
    <property type="match status" value="1"/>
</dbReference>
<dbReference type="InterPro" id="IPR050950">
    <property type="entry name" value="HTH-type_LysR_regulators"/>
</dbReference>
<evidence type="ECO:0000259" key="5">
    <source>
        <dbReference type="PROSITE" id="PS50931"/>
    </source>
</evidence>
<evidence type="ECO:0000313" key="7">
    <source>
        <dbReference type="Proteomes" id="UP000182932"/>
    </source>
</evidence>
<dbReference type="GO" id="GO:0003700">
    <property type="term" value="F:DNA-binding transcription factor activity"/>
    <property type="evidence" value="ECO:0007669"/>
    <property type="project" value="InterPro"/>
</dbReference>
<organism evidence="6 7">
    <name type="scientific">Marinovum algicola</name>
    <dbReference type="NCBI Taxonomy" id="42444"/>
    <lineage>
        <taxon>Bacteria</taxon>
        <taxon>Pseudomonadati</taxon>
        <taxon>Pseudomonadota</taxon>
        <taxon>Alphaproteobacteria</taxon>
        <taxon>Rhodobacterales</taxon>
        <taxon>Roseobacteraceae</taxon>
        <taxon>Marinovum</taxon>
    </lineage>
</organism>
<dbReference type="PANTHER" id="PTHR30419">
    <property type="entry name" value="HTH-TYPE TRANSCRIPTIONAL REGULATOR YBHD"/>
    <property type="match status" value="1"/>
</dbReference>
<dbReference type="GO" id="GO:0005829">
    <property type="term" value="C:cytosol"/>
    <property type="evidence" value="ECO:0007669"/>
    <property type="project" value="TreeGrafter"/>
</dbReference>
<comment type="caution">
    <text evidence="6">The sequence shown here is derived from an EMBL/GenBank/DDBJ whole genome shotgun (WGS) entry which is preliminary data.</text>
</comment>
<dbReference type="Pfam" id="PF03466">
    <property type="entry name" value="LysR_substrate"/>
    <property type="match status" value="1"/>
</dbReference>
<dbReference type="AlphaFoldDB" id="A0A975ZR39"/>
<dbReference type="CDD" id="cd05466">
    <property type="entry name" value="PBP2_LTTR_substrate"/>
    <property type="match status" value="1"/>
</dbReference>
<reference evidence="6 7" key="1">
    <citation type="submission" date="2016-10" db="EMBL/GenBank/DDBJ databases">
        <authorList>
            <person name="Varghese N."/>
            <person name="Submissions S."/>
        </authorList>
    </citation>
    <scope>NUCLEOTIDE SEQUENCE [LARGE SCALE GENOMIC DNA]</scope>
    <source>
        <strain evidence="6 7">FF3</strain>
    </source>
</reference>
<dbReference type="EMBL" id="FNYY01000036">
    <property type="protein sequence ID" value="SEK11094.1"/>
    <property type="molecule type" value="Genomic_DNA"/>
</dbReference>
<dbReference type="FunFam" id="1.10.10.10:FF:000001">
    <property type="entry name" value="LysR family transcriptional regulator"/>
    <property type="match status" value="1"/>
</dbReference>
<proteinExistence type="inferred from homology"/>
<gene>
    <name evidence="6" type="ORF">SAMN04487940_1366</name>
</gene>
<dbReference type="GeneID" id="80821162"/>
<keyword evidence="7" id="KW-1185">Reference proteome</keyword>
<dbReference type="InterPro" id="IPR000847">
    <property type="entry name" value="LysR_HTH_N"/>
</dbReference>
<evidence type="ECO:0000256" key="2">
    <source>
        <dbReference type="ARBA" id="ARBA00023015"/>
    </source>
</evidence>
<feature type="domain" description="HTH lysR-type" evidence="5">
    <location>
        <begin position="1"/>
        <end position="57"/>
    </location>
</feature>
<dbReference type="RefSeq" id="WP_074840345.1">
    <property type="nucleotide sequence ID" value="NZ_FNYY01000036.1"/>
</dbReference>
<dbReference type="PANTHER" id="PTHR30419:SF7">
    <property type="entry name" value="HTH-TYPE TRANSCRIPTIONAL REGULATOR TDCA"/>
    <property type="match status" value="1"/>
</dbReference>
<accession>A0A975ZR39</accession>
<keyword evidence="3 6" id="KW-0238">DNA-binding</keyword>
<dbReference type="Pfam" id="PF00126">
    <property type="entry name" value="HTH_1"/>
    <property type="match status" value="1"/>
</dbReference>